<keyword evidence="2" id="KW-1185">Reference proteome</keyword>
<evidence type="ECO:0000313" key="1">
    <source>
        <dbReference type="EMBL" id="WPU92478.1"/>
    </source>
</evidence>
<proteinExistence type="predicted"/>
<accession>A0ABZ0TJV9</accession>
<protein>
    <recommendedName>
        <fullName evidence="3">Nucleotidyl transferase AbiEii toxin, Type IV TA system</fullName>
    </recommendedName>
</protein>
<evidence type="ECO:0008006" key="3">
    <source>
        <dbReference type="Google" id="ProtNLM"/>
    </source>
</evidence>
<reference evidence="1 2" key="1">
    <citation type="submission" date="2023-11" db="EMBL/GenBank/DDBJ databases">
        <title>Analysis of the Genomes of Mucilaginibacter gossypii cycad 4 and M. sabulilitoris SNA2: microbes with the potential for plant growth promotion.</title>
        <authorList>
            <person name="Hirsch A.M."/>
            <person name="Humm E."/>
            <person name="Rubbi M."/>
            <person name="Del Vecchio G."/>
            <person name="Ha S.M."/>
            <person name="Pellegrini M."/>
            <person name="Gunsalus R.P."/>
        </authorList>
    </citation>
    <scope>NUCLEOTIDE SEQUENCE [LARGE SCALE GENOMIC DNA]</scope>
    <source>
        <strain evidence="1 2">SNA2</strain>
    </source>
</reference>
<name>A0ABZ0TJV9_9SPHI</name>
<evidence type="ECO:0000313" key="2">
    <source>
        <dbReference type="Proteomes" id="UP001324380"/>
    </source>
</evidence>
<dbReference type="Proteomes" id="UP001324380">
    <property type="component" value="Chromosome"/>
</dbReference>
<organism evidence="1 2">
    <name type="scientific">Mucilaginibacter sabulilitoris</name>
    <dbReference type="NCBI Taxonomy" id="1173583"/>
    <lineage>
        <taxon>Bacteria</taxon>
        <taxon>Pseudomonadati</taxon>
        <taxon>Bacteroidota</taxon>
        <taxon>Sphingobacteriia</taxon>
        <taxon>Sphingobacteriales</taxon>
        <taxon>Sphingobacteriaceae</taxon>
        <taxon>Mucilaginibacter</taxon>
    </lineage>
</organism>
<gene>
    <name evidence="1" type="ORF">SNE25_24425</name>
</gene>
<dbReference type="EMBL" id="CP139558">
    <property type="protein sequence ID" value="WPU92478.1"/>
    <property type="molecule type" value="Genomic_DNA"/>
</dbReference>
<dbReference type="RefSeq" id="WP_321561640.1">
    <property type="nucleotide sequence ID" value="NZ_CP139558.1"/>
</dbReference>
<sequence>MISPKEINKRATEAKVNTPQIEKDYVLTWVLIGVSKNEKLRNGLVFKGGTVLKKCYFEDYRKVIE</sequence>